<accession>A0ABQ9FGI3</accession>
<name>A0ABQ9FGI3_TEGGR</name>
<dbReference type="InterPro" id="IPR001849">
    <property type="entry name" value="PH_domain"/>
</dbReference>
<feature type="domain" description="PH" evidence="3">
    <location>
        <begin position="716"/>
        <end position="814"/>
    </location>
</feature>
<dbReference type="SUPFAM" id="SSF50729">
    <property type="entry name" value="PH domain-like"/>
    <property type="match status" value="3"/>
</dbReference>
<feature type="region of interest" description="Disordered" evidence="2">
    <location>
        <begin position="199"/>
        <end position="273"/>
    </location>
</feature>
<dbReference type="Pfam" id="PF00621">
    <property type="entry name" value="RhoGEF"/>
    <property type="match status" value="1"/>
</dbReference>
<feature type="compositionally biased region" description="Basic and acidic residues" evidence="2">
    <location>
        <begin position="1685"/>
        <end position="1695"/>
    </location>
</feature>
<feature type="domain" description="WH1" evidence="5">
    <location>
        <begin position="78"/>
        <end position="195"/>
    </location>
</feature>
<dbReference type="PANTHER" id="PTHR46001">
    <property type="entry name" value="TIAM (MAMMALIAN TUMOR INVASION AND METASTASIS FACTOR) HOMOLOG"/>
    <property type="match status" value="1"/>
</dbReference>
<sequence length="1770" mass="198801">MDLCEDTLLYQNHHAPNTYPKTFLEECNLTITVLVTLISPNSFKSLEKQIGNIFISYDIVKLIFIYLSISLSGQDTTFLHLYRVYNQGLWAEVFRVHGDGEYMRWQRVSEDVVPINITCIEDTPHTIFQITAYNRHVEKIFDVRLLQPGTIICPATESFVHWRDTYAQCEWGLNFTSPVDAKRFRDCCMNPAQKFSRKASSANSLRLSPPKRIKENRTSVSSPSSPLHNPRKSLSSPQELAYPDSDNNQRLSLEEKKEKAATIPRTCNESEQDAELFKPTGILKPPSTSSVYDNVTLRKSGNPDQSRHAGIRKSMPVASTSHVSFMVDNLLHDTRPASAIHFTRQFYQNQNNCVQGDSRRPVSVNCDSTGKVILASKNTSRSSPRTSENIKMETAFVGDSPTNISSENVTDNVEKVDKFKVLAPQPIKIGQGQSSQKTSLSDSPEWPSPPEPLTPLTPVTPVCNMDFDSDVLKRMLQSLPVSPDEVDLDNDQGFHDDPDLSSQSANKNVITQSETKGSDKNVNENEISTTKCPTKSANRSQAASLVEYELKLRNKCVKDCYTRDSYPDSGIGGMAGDTAGSVWSGDSHKPSKGVIMDHLIGLILHRRSSSMGGLEVSSSKNGAGSTGGSSHGSSSSGRHSDLVNQLGEGTNIKQFLSSELSDEEDAASDDSIHTMTEAESKISITKQFGAIRRAGYAIIQFINKILLFQMKKQNQNSSRKLELAPKRKWKQYWVCLKGTVLLFFDCSEETAVTENSIPRHILVIEGGVAQAVPEHPKRDNIFSLSTAFGDAYLFQAQSLMELENWICAIHSACASSFARQHGKDNTLKLMKSELHKLETNIDVDVKMKKMAELQLSVVTDAKSRQAIIRQINQWEENLEKLYIEQYRLRCYAASLQGSELPNPKVPLANASKTTKTTLGRLGIFTVTSFHALVSARKPLVVPNIYGKGHHKGGMLSPKGDGTFKYKARSPVSPAKSPSIEAVYKATDIDEVVADLYKDIPDGASDKSSVEESAIKETLSRIALPNNQTILVGVEKRTIVQDLLESVCSKRQLNPRDHYVRVKLPNTPPGNYTIPDLLEPIKKMKYESIEVCQKSIFQLELVKGDSDTEFGFAVEAELAENFERDDELCLYVSDVRPGGIAAQKVVNGKVVSELDMVYIETMLHDSKSLYITVRSLRTHRPQSSLNCDQADVYINDMVCPPPPSQSRITEQAIDSLIVPAPLVTPDTDQNKSVLKTPDSVPELQISDLVKGADQVTSICREMDNSSQPAESHISAKSMSDAHKLRKVIMELIDTERMYVKDLNFLIDHYLEPLKAESFMTTDDIDQLFGNIQEIVHFQGQFLTSLEEAMQIDGEFLRCNDPKQFKRVLFSIGGSFLFYANHFKVYSSFCASHTRSQKILNPILNEDLKTFLKACNPKQEHSETLESYLIKPIQRILKYPLLLQQLCSLTDDDTDEHYHLSEALKGMEAVAEHINEMQKIYEEYGPVFDELSKMFKDLYPYKQSVDLSVGELQMYGTVEWCNICVSLGKLKKGLDLENIVFVFKTGVVFLCREKVKRRKSKGQSNKASTIETYDTVERFRTLIPVQDVQVRGGKLQDIDRHFWWELIHSRCDKEARPERVYEFCNTSAEAKSDFLKIIRQTIRESVRKMSLPGSQKTPKKNYIPFGGKRLEGLSANVRTLSKKRGNKSQDGERRSMDFDDQVNVLTTDPAFRNRSKTVGDINDVSPEEEDSETFLACSEPHISQEISCTMFMDVLEVPALKLTEILKLQFMN</sequence>
<feature type="region of interest" description="Disordered" evidence="2">
    <location>
        <begin position="424"/>
        <end position="460"/>
    </location>
</feature>
<evidence type="ECO:0000259" key="5">
    <source>
        <dbReference type="PROSITE" id="PS50229"/>
    </source>
</evidence>
<evidence type="ECO:0000313" key="8">
    <source>
        <dbReference type="Proteomes" id="UP001217089"/>
    </source>
</evidence>
<dbReference type="InterPro" id="IPR003116">
    <property type="entry name" value="RBD_dom"/>
</dbReference>
<evidence type="ECO:0000259" key="3">
    <source>
        <dbReference type="PROSITE" id="PS50003"/>
    </source>
</evidence>
<evidence type="ECO:0000259" key="6">
    <source>
        <dbReference type="PROSITE" id="PS50898"/>
    </source>
</evidence>
<evidence type="ECO:0000259" key="4">
    <source>
        <dbReference type="PROSITE" id="PS50010"/>
    </source>
</evidence>
<dbReference type="PROSITE" id="PS50003">
    <property type="entry name" value="PH_DOMAIN"/>
    <property type="match status" value="1"/>
</dbReference>
<feature type="domain" description="DH" evidence="4">
    <location>
        <begin position="1282"/>
        <end position="1475"/>
    </location>
</feature>
<dbReference type="SMART" id="SM00461">
    <property type="entry name" value="WH1"/>
    <property type="match status" value="1"/>
</dbReference>
<feature type="compositionally biased region" description="Low complexity" evidence="2">
    <location>
        <begin position="613"/>
        <end position="623"/>
    </location>
</feature>
<feature type="region of interest" description="Disordered" evidence="2">
    <location>
        <begin position="613"/>
        <end position="643"/>
    </location>
</feature>
<protein>
    <recommendedName>
        <fullName evidence="9">T-lymphoma invasion and metastasis-inducing protein 2</fullName>
    </recommendedName>
</protein>
<dbReference type="SMART" id="SM00325">
    <property type="entry name" value="RhoGEF"/>
    <property type="match status" value="1"/>
</dbReference>
<feature type="compositionally biased region" description="Polar residues" evidence="2">
    <location>
        <begin position="524"/>
        <end position="535"/>
    </location>
</feature>
<dbReference type="Pfam" id="PF18385">
    <property type="entry name" value="Tiam_CC_Ex"/>
    <property type="match status" value="1"/>
</dbReference>
<dbReference type="CDD" id="cd00160">
    <property type="entry name" value="RhoGEF"/>
    <property type="match status" value="1"/>
</dbReference>
<feature type="region of interest" description="Disordered" evidence="2">
    <location>
        <begin position="1676"/>
        <end position="1697"/>
    </location>
</feature>
<dbReference type="Gene3D" id="2.30.29.30">
    <property type="entry name" value="Pleckstrin-homology domain (PH domain)/Phosphotyrosine-binding domain (PTB)"/>
    <property type="match status" value="3"/>
</dbReference>
<dbReference type="PANTHER" id="PTHR46001:SF3">
    <property type="entry name" value="PROTEIN STILL LIFE, ISOFORM SIF TYPE 1"/>
    <property type="match status" value="1"/>
</dbReference>
<feature type="domain" description="RBD" evidence="6">
    <location>
        <begin position="1017"/>
        <end position="1088"/>
    </location>
</feature>
<dbReference type="SMART" id="SM00233">
    <property type="entry name" value="PH"/>
    <property type="match status" value="2"/>
</dbReference>
<dbReference type="InterPro" id="IPR035899">
    <property type="entry name" value="DBL_dom_sf"/>
</dbReference>
<dbReference type="PROSITE" id="PS50229">
    <property type="entry name" value="WH1"/>
    <property type="match status" value="1"/>
</dbReference>
<feature type="region of interest" description="Disordered" evidence="2">
    <location>
        <begin position="483"/>
        <end position="535"/>
    </location>
</feature>
<evidence type="ECO:0008006" key="9">
    <source>
        <dbReference type="Google" id="ProtNLM"/>
    </source>
</evidence>
<dbReference type="InterPro" id="IPR011993">
    <property type="entry name" value="PH-like_dom_sf"/>
</dbReference>
<dbReference type="Gene3D" id="6.10.140.680">
    <property type="match status" value="1"/>
</dbReference>
<gene>
    <name evidence="7" type="ORF">KUTeg_006938</name>
</gene>
<dbReference type="PROSITE" id="PS50898">
    <property type="entry name" value="RBD"/>
    <property type="match status" value="1"/>
</dbReference>
<dbReference type="Proteomes" id="UP001217089">
    <property type="component" value="Unassembled WGS sequence"/>
</dbReference>
<dbReference type="PROSITE" id="PS00741">
    <property type="entry name" value="DH_1"/>
    <property type="match status" value="1"/>
</dbReference>
<dbReference type="InterPro" id="IPR040655">
    <property type="entry name" value="TIAM1_CC-Ex"/>
</dbReference>
<dbReference type="InterPro" id="IPR000219">
    <property type="entry name" value="DH_dom"/>
</dbReference>
<feature type="compositionally biased region" description="Pro residues" evidence="2">
    <location>
        <begin position="446"/>
        <end position="455"/>
    </location>
</feature>
<dbReference type="InterPro" id="IPR055230">
    <property type="entry name" value="PH_Tiam1/2"/>
</dbReference>
<keyword evidence="1" id="KW-0677">Repeat</keyword>
<reference evidence="7 8" key="1">
    <citation type="submission" date="2022-12" db="EMBL/GenBank/DDBJ databases">
        <title>Chromosome-level genome of Tegillarca granosa.</title>
        <authorList>
            <person name="Kim J."/>
        </authorList>
    </citation>
    <scope>NUCLEOTIDE SEQUENCE [LARGE SCALE GENOMIC DNA]</scope>
    <source>
        <strain evidence="7">Teg-2019</strain>
        <tissue evidence="7">Adductor muscle</tissue>
    </source>
</reference>
<evidence type="ECO:0000256" key="1">
    <source>
        <dbReference type="ARBA" id="ARBA00022737"/>
    </source>
</evidence>
<comment type="caution">
    <text evidence="7">The sequence shown here is derived from an EMBL/GenBank/DDBJ whole genome shotgun (WGS) entry which is preliminary data.</text>
</comment>
<feature type="compositionally biased region" description="Polar residues" evidence="2">
    <location>
        <begin position="500"/>
        <end position="515"/>
    </location>
</feature>
<dbReference type="Pfam" id="PF02196">
    <property type="entry name" value="RBD"/>
    <property type="match status" value="1"/>
</dbReference>
<proteinExistence type="predicted"/>
<dbReference type="SUPFAM" id="SSF48065">
    <property type="entry name" value="DBL homology domain (DH-domain)"/>
    <property type="match status" value="1"/>
</dbReference>
<dbReference type="InterPro" id="IPR001331">
    <property type="entry name" value="GDS_CDC24_CS"/>
</dbReference>
<feature type="compositionally biased region" description="Polar residues" evidence="2">
    <location>
        <begin position="218"/>
        <end position="238"/>
    </location>
</feature>
<dbReference type="PROSITE" id="PS50010">
    <property type="entry name" value="DH_2"/>
    <property type="match status" value="1"/>
</dbReference>
<dbReference type="InterPro" id="IPR043537">
    <property type="entry name" value="Tiam1/Tiam2/Sif"/>
</dbReference>
<dbReference type="InterPro" id="IPR000697">
    <property type="entry name" value="WH1/EVH1_dom"/>
</dbReference>
<dbReference type="Pfam" id="PF00169">
    <property type="entry name" value="PH"/>
    <property type="match status" value="1"/>
</dbReference>
<keyword evidence="8" id="KW-1185">Reference proteome</keyword>
<feature type="compositionally biased region" description="Polar residues" evidence="2">
    <location>
        <begin position="431"/>
        <end position="442"/>
    </location>
</feature>
<evidence type="ECO:0000256" key="2">
    <source>
        <dbReference type="SAM" id="MobiDB-lite"/>
    </source>
</evidence>
<evidence type="ECO:0000313" key="7">
    <source>
        <dbReference type="EMBL" id="KAJ8314788.1"/>
    </source>
</evidence>
<dbReference type="Gene3D" id="3.10.20.90">
    <property type="entry name" value="Phosphatidylinositol 3-kinase Catalytic Subunit, Chain A, domain 1"/>
    <property type="match status" value="1"/>
</dbReference>
<dbReference type="Pfam" id="PF23014">
    <property type="entry name" value="PH_Tiam1"/>
    <property type="match status" value="1"/>
</dbReference>
<organism evidence="7 8">
    <name type="scientific">Tegillarca granosa</name>
    <name type="common">Malaysian cockle</name>
    <name type="synonym">Anadara granosa</name>
    <dbReference type="NCBI Taxonomy" id="220873"/>
    <lineage>
        <taxon>Eukaryota</taxon>
        <taxon>Metazoa</taxon>
        <taxon>Spiralia</taxon>
        <taxon>Lophotrochozoa</taxon>
        <taxon>Mollusca</taxon>
        <taxon>Bivalvia</taxon>
        <taxon>Autobranchia</taxon>
        <taxon>Pteriomorphia</taxon>
        <taxon>Arcoida</taxon>
        <taxon>Arcoidea</taxon>
        <taxon>Arcidae</taxon>
        <taxon>Tegillarca</taxon>
    </lineage>
</organism>
<dbReference type="Gene3D" id="1.20.900.10">
    <property type="entry name" value="Dbl homology (DH) domain"/>
    <property type="match status" value="1"/>
</dbReference>
<dbReference type="EMBL" id="JARBDR010000337">
    <property type="protein sequence ID" value="KAJ8314788.1"/>
    <property type="molecule type" value="Genomic_DNA"/>
</dbReference>